<dbReference type="STRING" id="1577792.QX51_09705"/>
<organism evidence="1 2">
    <name type="scientific">Terrisporobacter othiniensis</name>
    <dbReference type="NCBI Taxonomy" id="1577792"/>
    <lineage>
        <taxon>Bacteria</taxon>
        <taxon>Bacillati</taxon>
        <taxon>Bacillota</taxon>
        <taxon>Clostridia</taxon>
        <taxon>Peptostreptococcales</taxon>
        <taxon>Peptostreptococcaceae</taxon>
        <taxon>Terrisporobacter</taxon>
    </lineage>
</organism>
<gene>
    <name evidence="1" type="ORF">QX51_09705</name>
</gene>
<dbReference type="Proteomes" id="UP000031189">
    <property type="component" value="Unassembled WGS sequence"/>
</dbReference>
<evidence type="ECO:0000313" key="1">
    <source>
        <dbReference type="EMBL" id="KHS57216.1"/>
    </source>
</evidence>
<keyword evidence="2" id="KW-1185">Reference proteome</keyword>
<dbReference type="SUPFAM" id="SSF53474">
    <property type="entry name" value="alpha/beta-Hydrolases"/>
    <property type="match status" value="1"/>
</dbReference>
<reference evidence="1 2" key="1">
    <citation type="submission" date="2014-12" db="EMBL/GenBank/DDBJ databases">
        <title>Draft genome sequence of Terrisporobacter sp. 08-306576, isolated from the blood culture of a bacteremia patient.</title>
        <authorList>
            <person name="Lund L.C."/>
            <person name="Sydenham T.V."/>
            <person name="Hogh S.V."/>
            <person name="Skov M.N."/>
            <person name="Kemp M."/>
            <person name="Justesen U.S."/>
        </authorList>
    </citation>
    <scope>NUCLEOTIDE SEQUENCE [LARGE SCALE GENOMIC DNA]</scope>
    <source>
        <strain evidence="1 2">08-306576</strain>
    </source>
</reference>
<protein>
    <submittedName>
        <fullName evidence="1">Uncharacterized protein</fullName>
    </submittedName>
</protein>
<name>A0A0B3VKD4_9FIRM</name>
<comment type="caution">
    <text evidence="1">The sequence shown here is derived from an EMBL/GenBank/DDBJ whole genome shotgun (WGS) entry which is preliminary data.</text>
</comment>
<proteinExistence type="predicted"/>
<dbReference type="RefSeq" id="WP_039679706.1">
    <property type="nucleotide sequence ID" value="NZ_JWHR01000087.1"/>
</dbReference>
<dbReference type="EMBL" id="JWHR01000087">
    <property type="protein sequence ID" value="KHS57216.1"/>
    <property type="molecule type" value="Genomic_DNA"/>
</dbReference>
<dbReference type="AlphaFoldDB" id="A0A0B3VKD4"/>
<dbReference type="Gene3D" id="3.40.50.1820">
    <property type="entry name" value="alpha/beta hydrolase"/>
    <property type="match status" value="1"/>
</dbReference>
<sequence>MRSVINFVTNEENVTNYNIDKNNIFLVGHSMGVFLTLINCIDERIKSSVTISPYDFGLKVCVIKEDEEELKDGIIMFSNAIPPLNNTDAMTLIRETIINGEEWRLSKNFLKKIF</sequence>
<dbReference type="OrthoDB" id="53505at2"/>
<evidence type="ECO:0000313" key="2">
    <source>
        <dbReference type="Proteomes" id="UP000031189"/>
    </source>
</evidence>
<dbReference type="InterPro" id="IPR029058">
    <property type="entry name" value="AB_hydrolase_fold"/>
</dbReference>
<accession>A0A0B3VKD4</accession>